<organism evidence="2 3">
    <name type="scientific">Massilia genomosp. 1</name>
    <dbReference type="NCBI Taxonomy" id="2609280"/>
    <lineage>
        <taxon>Bacteria</taxon>
        <taxon>Pseudomonadati</taxon>
        <taxon>Pseudomonadota</taxon>
        <taxon>Betaproteobacteria</taxon>
        <taxon>Burkholderiales</taxon>
        <taxon>Oxalobacteraceae</taxon>
        <taxon>Telluria group</taxon>
        <taxon>Massilia</taxon>
    </lineage>
</organism>
<evidence type="ECO:0000313" key="3">
    <source>
        <dbReference type="Proteomes" id="UP000610594"/>
    </source>
</evidence>
<dbReference type="PANTHER" id="PTHR43559">
    <property type="entry name" value="HYDROLASE YCAC-RELATED"/>
    <property type="match status" value="1"/>
</dbReference>
<dbReference type="PANTHER" id="PTHR43559:SF3">
    <property type="entry name" value="HYDROLASE YCAC-RELATED"/>
    <property type="match status" value="1"/>
</dbReference>
<feature type="domain" description="Isochorismatase-like" evidence="1">
    <location>
        <begin position="9"/>
        <end position="165"/>
    </location>
</feature>
<evidence type="ECO:0000313" key="2">
    <source>
        <dbReference type="EMBL" id="NHZ66821.1"/>
    </source>
</evidence>
<evidence type="ECO:0000259" key="1">
    <source>
        <dbReference type="Pfam" id="PF00857"/>
    </source>
</evidence>
<dbReference type="Pfam" id="PF00857">
    <property type="entry name" value="Isochorismatase"/>
    <property type="match status" value="1"/>
</dbReference>
<reference evidence="2 3" key="1">
    <citation type="submission" date="2019-10" db="EMBL/GenBank/DDBJ databases">
        <title>Taxonomy of Antarctic Massilia spp.: description of Massilia rubra sp. nov., Massilia aquatica sp. nov., Massilia mucilaginosa sp. nov., Massilia frigida sp. nov. isolated from streams, lakes and regoliths.</title>
        <authorList>
            <person name="Holochova P."/>
            <person name="Sedlacek I."/>
            <person name="Kralova S."/>
            <person name="Maslanova I."/>
            <person name="Busse H.-J."/>
            <person name="Stankova E."/>
            <person name="Vrbovska V."/>
            <person name="Kovarovic V."/>
            <person name="Bartak M."/>
            <person name="Svec P."/>
            <person name="Pantucek R."/>
        </authorList>
    </citation>
    <scope>NUCLEOTIDE SEQUENCE [LARGE SCALE GENOMIC DNA]</scope>
    <source>
        <strain evidence="2 3">CCM 8694</strain>
    </source>
</reference>
<dbReference type="InterPro" id="IPR036380">
    <property type="entry name" value="Isochorismatase-like_sf"/>
</dbReference>
<sequence length="189" mass="20242">MHSFNLQDTAVILIDHQVGTNTWASTTPLALLQRNVIVLAKFAKGTGMPVVLTSSQETNVNVQGPLMPELQDILPEAFAARIQRQGVVNAWDDEAFANACRATGKRNFVMAGVTTDICMVMPAISALQEGFNVQVVCDACGSSNPIAEEMAWRRMERAGVRLTSTGAVVAELVKNWASPAGAVAFPLLT</sequence>
<dbReference type="RefSeq" id="WP_166881722.1">
    <property type="nucleotide sequence ID" value="NZ_WHJF01000175.1"/>
</dbReference>
<proteinExistence type="predicted"/>
<dbReference type="EMBL" id="WHJF01000175">
    <property type="protein sequence ID" value="NHZ66821.1"/>
    <property type="molecule type" value="Genomic_DNA"/>
</dbReference>
<protein>
    <submittedName>
        <fullName evidence="2">Isochorismatase family protein</fullName>
    </submittedName>
</protein>
<gene>
    <name evidence="2" type="ORF">F1735_31830</name>
</gene>
<dbReference type="Proteomes" id="UP000610594">
    <property type="component" value="Unassembled WGS sequence"/>
</dbReference>
<dbReference type="InterPro" id="IPR000868">
    <property type="entry name" value="Isochorismatase-like_dom"/>
</dbReference>
<accession>A0ABX0MWG1</accession>
<name>A0ABX0MWG1_9BURK</name>
<dbReference type="InterPro" id="IPR053152">
    <property type="entry name" value="Hydrolase_YcaC-like"/>
</dbReference>
<dbReference type="SUPFAM" id="SSF52499">
    <property type="entry name" value="Isochorismatase-like hydrolases"/>
    <property type="match status" value="1"/>
</dbReference>
<keyword evidence="3" id="KW-1185">Reference proteome</keyword>
<comment type="caution">
    <text evidence="2">The sequence shown here is derived from an EMBL/GenBank/DDBJ whole genome shotgun (WGS) entry which is preliminary data.</text>
</comment>
<dbReference type="Gene3D" id="3.40.50.850">
    <property type="entry name" value="Isochorismatase-like"/>
    <property type="match status" value="1"/>
</dbReference>